<accession>A0A7C9VK49</accession>
<reference evidence="3" key="1">
    <citation type="submission" date="2020-02" db="EMBL/GenBank/DDBJ databases">
        <title>Draft genome sequence of Candidatus Afipia apatlaquensis IBT-C3, a potential strain for decolorization of textile dyes.</title>
        <authorList>
            <person name="Sanchez-Reyes A."/>
            <person name="Breton-Deval L."/>
            <person name="Mangelson H."/>
            <person name="Sanchez-Flores A."/>
        </authorList>
    </citation>
    <scope>NUCLEOTIDE SEQUENCE [LARGE SCALE GENOMIC DNA]</scope>
    <source>
        <strain evidence="3">IBT-C3</strain>
    </source>
</reference>
<organism evidence="3 4">
    <name type="scientific">Candidatus Afipia apatlaquensis</name>
    <dbReference type="NCBI Taxonomy" id="2712852"/>
    <lineage>
        <taxon>Bacteria</taxon>
        <taxon>Pseudomonadati</taxon>
        <taxon>Pseudomonadota</taxon>
        <taxon>Alphaproteobacteria</taxon>
        <taxon>Hyphomicrobiales</taxon>
        <taxon>Nitrobacteraceae</taxon>
        <taxon>Afipia</taxon>
    </lineage>
</organism>
<protein>
    <recommendedName>
        <fullName evidence="2">Fumarylacetoacetase-like C-terminal domain-containing protein</fullName>
    </recommendedName>
</protein>
<evidence type="ECO:0000313" key="4">
    <source>
        <dbReference type="Proteomes" id="UP000480266"/>
    </source>
</evidence>
<dbReference type="InterPro" id="IPR050772">
    <property type="entry name" value="Hydratase-Decarb/MhpD_sf"/>
</dbReference>
<name>A0A7C9VK49_9BRAD</name>
<dbReference type="AlphaFoldDB" id="A0A7C9VK49"/>
<dbReference type="InterPro" id="IPR036663">
    <property type="entry name" value="Fumarylacetoacetase_C_sf"/>
</dbReference>
<dbReference type="EMBL" id="JAAMRR010000186">
    <property type="protein sequence ID" value="NGX94354.1"/>
    <property type="molecule type" value="Genomic_DNA"/>
</dbReference>
<dbReference type="SUPFAM" id="SSF56529">
    <property type="entry name" value="FAH"/>
    <property type="match status" value="1"/>
</dbReference>
<dbReference type="Gene3D" id="3.90.850.10">
    <property type="entry name" value="Fumarylacetoacetase-like, C-terminal domain"/>
    <property type="match status" value="1"/>
</dbReference>
<dbReference type="PANTHER" id="PTHR30143:SF0">
    <property type="entry name" value="2-KETO-4-PENTENOATE HYDRATASE"/>
    <property type="match status" value="1"/>
</dbReference>
<evidence type="ECO:0000256" key="1">
    <source>
        <dbReference type="ARBA" id="ARBA00023239"/>
    </source>
</evidence>
<dbReference type="PANTHER" id="PTHR30143">
    <property type="entry name" value="ACID HYDRATASE"/>
    <property type="match status" value="1"/>
</dbReference>
<dbReference type="GO" id="GO:0008684">
    <property type="term" value="F:2-oxopent-4-enoate hydratase activity"/>
    <property type="evidence" value="ECO:0007669"/>
    <property type="project" value="TreeGrafter"/>
</dbReference>
<dbReference type="GO" id="GO:0005737">
    <property type="term" value="C:cytoplasm"/>
    <property type="evidence" value="ECO:0007669"/>
    <property type="project" value="TreeGrafter"/>
</dbReference>
<proteinExistence type="predicted"/>
<dbReference type="Pfam" id="PF01557">
    <property type="entry name" value="FAA_hydrolase"/>
    <property type="match status" value="1"/>
</dbReference>
<dbReference type="InterPro" id="IPR011234">
    <property type="entry name" value="Fumarylacetoacetase-like_C"/>
</dbReference>
<comment type="caution">
    <text evidence="3">The sequence shown here is derived from an EMBL/GenBank/DDBJ whole genome shotgun (WGS) entry which is preliminary data.</text>
</comment>
<evidence type="ECO:0000259" key="2">
    <source>
        <dbReference type="Pfam" id="PF01557"/>
    </source>
</evidence>
<feature type="domain" description="Fumarylacetoacetase-like C-terminal" evidence="2">
    <location>
        <begin position="105"/>
        <end position="247"/>
    </location>
</feature>
<sequence>MAAQGSLIVTNELRELAARQWQDYRLRTPGTYFGEGYRALNLYQAYAVQAEVARLRCEAGDAVAGYKVGCIGSGVVEQFGMSGPIHARIFCSELKATGDALQHSAFANLAIEGEMAVRIGADGKIAQAFPVIELHHFVFRGVPKTLAELVANNGLNGGAVIADSAVAAPLKEWTSARVLSVSVNGKEIDSGDLWAMAGGAVEAVGWLGEDLGRYGLSLSPGELVLTGTPLGLHPVRPGDQVGVSVDGRELVTCLVE</sequence>
<evidence type="ECO:0000313" key="3">
    <source>
        <dbReference type="EMBL" id="NGX94354.1"/>
    </source>
</evidence>
<gene>
    <name evidence="3" type="ORF">G4V63_03665</name>
</gene>
<keyword evidence="4" id="KW-1185">Reference proteome</keyword>
<keyword evidence="1" id="KW-0456">Lyase</keyword>
<dbReference type="Proteomes" id="UP000480266">
    <property type="component" value="Unassembled WGS sequence"/>
</dbReference>